<reference evidence="3 4" key="1">
    <citation type="submission" date="2019-05" db="EMBL/GenBank/DDBJ databases">
        <title>Pasteurellaceae isolates from reptiles.</title>
        <authorList>
            <person name="Bojesen A.M."/>
            <person name="Lund E."/>
        </authorList>
    </citation>
    <scope>NUCLEOTIDE SEQUENCE [LARGE SCALE GENOMIC DNA]</scope>
    <source>
        <strain evidence="3 4">ELNT2x</strain>
    </source>
</reference>
<accession>A0ABY2XU75</accession>
<evidence type="ECO:0000259" key="1">
    <source>
        <dbReference type="Pfam" id="PF01548"/>
    </source>
</evidence>
<dbReference type="PANTHER" id="PTHR33055:SF13">
    <property type="entry name" value="TRANSPOSASE"/>
    <property type="match status" value="1"/>
</dbReference>
<comment type="caution">
    <text evidence="3">The sequence shown here is derived from an EMBL/GenBank/DDBJ whole genome shotgun (WGS) entry which is preliminary data.</text>
</comment>
<dbReference type="PANTHER" id="PTHR33055">
    <property type="entry name" value="TRANSPOSASE FOR INSERTION SEQUENCE ELEMENT IS1111A"/>
    <property type="match status" value="1"/>
</dbReference>
<organism evidence="3 4">
    <name type="scientific">Testudinibacter aquarius</name>
    <dbReference type="NCBI Taxonomy" id="1524974"/>
    <lineage>
        <taxon>Bacteria</taxon>
        <taxon>Pseudomonadati</taxon>
        <taxon>Pseudomonadota</taxon>
        <taxon>Gammaproteobacteria</taxon>
        <taxon>Pasteurellales</taxon>
        <taxon>Pasteurellaceae</taxon>
        <taxon>Testudinibacter</taxon>
    </lineage>
</organism>
<dbReference type="RefSeq" id="WP_139690350.1">
    <property type="nucleotide sequence ID" value="NZ_VDGV01000054.1"/>
</dbReference>
<gene>
    <name evidence="3" type="ORF">FHQ21_07055</name>
</gene>
<dbReference type="EMBL" id="VDGV01000054">
    <property type="protein sequence ID" value="TNG91633.1"/>
    <property type="molecule type" value="Genomic_DNA"/>
</dbReference>
<feature type="domain" description="Transposase IS116/IS110/IS902 C-terminal" evidence="2">
    <location>
        <begin position="187"/>
        <end position="271"/>
    </location>
</feature>
<evidence type="ECO:0000259" key="2">
    <source>
        <dbReference type="Pfam" id="PF02371"/>
    </source>
</evidence>
<dbReference type="NCBIfam" id="NF033542">
    <property type="entry name" value="transpos_IS110"/>
    <property type="match status" value="1"/>
</dbReference>
<evidence type="ECO:0000313" key="4">
    <source>
        <dbReference type="Proteomes" id="UP000305526"/>
    </source>
</evidence>
<name>A0ABY2XU75_9PAST</name>
<dbReference type="Pfam" id="PF02371">
    <property type="entry name" value="Transposase_20"/>
    <property type="match status" value="1"/>
</dbReference>
<dbReference type="Pfam" id="PF01548">
    <property type="entry name" value="DEDD_Tnp_IS110"/>
    <property type="match status" value="1"/>
</dbReference>
<dbReference type="Proteomes" id="UP000305526">
    <property type="component" value="Unassembled WGS sequence"/>
</dbReference>
<dbReference type="InterPro" id="IPR047650">
    <property type="entry name" value="Transpos_IS110"/>
</dbReference>
<dbReference type="InterPro" id="IPR002525">
    <property type="entry name" value="Transp_IS110-like_N"/>
</dbReference>
<feature type="domain" description="Transposase IS110-like N-terminal" evidence="1">
    <location>
        <begin position="3"/>
        <end position="150"/>
    </location>
</feature>
<keyword evidence="4" id="KW-1185">Reference proteome</keyword>
<protein>
    <submittedName>
        <fullName evidence="3">IS110 family transposase</fullName>
    </submittedName>
</protein>
<proteinExistence type="predicted"/>
<dbReference type="InterPro" id="IPR003346">
    <property type="entry name" value="Transposase_20"/>
</dbReference>
<evidence type="ECO:0000313" key="3">
    <source>
        <dbReference type="EMBL" id="TNG91633.1"/>
    </source>
</evidence>
<sequence length="317" mass="35407">MYCGIDVAKRSLVVGLTDKKKTKTQTNNPKGIAHLLDYLQRFEIALVTLEATGGLELPVAKALAHAGFRVLVANPLKAAQYARSQSMTKTDEKDAFNLARYGRDLDLNGEAEKMLFVPLTEQQEQLEALVVRRRQLVDMRVAELNRLQQIHESQQDSVRQHIEMLNTLIARLDSDIDDHNQHFNEKAELIAEIKGVGKNCVAVLMSSLPELGKLSNKRIASLVGVIPHTQQSGQWTGKSFCHGGRAIVRNALYMAVLSAVRFEPVFKAFYERLVARGKAKKIALTACMRKLLTIINALVKRNEKWDATRHLSTVSVG</sequence>